<dbReference type="GO" id="GO:0005576">
    <property type="term" value="C:extracellular region"/>
    <property type="evidence" value="ECO:0007669"/>
    <property type="project" value="InterPro"/>
</dbReference>
<evidence type="ECO:0000313" key="2">
    <source>
        <dbReference type="EMBL" id="QHU35677.1"/>
    </source>
</evidence>
<dbReference type="InterPro" id="IPR003540">
    <property type="entry name" value="ADP-ribosyltransferase"/>
</dbReference>
<proteinExistence type="predicted"/>
<dbReference type="EMBL" id="MN740610">
    <property type="protein sequence ID" value="QHU35677.1"/>
    <property type="molecule type" value="Genomic_DNA"/>
</dbReference>
<sequence length="511" mass="57767">MPITMHDDTITYSNEDLLITDIDPKFNRVVIEGCSADLRIYPPLRSNIRKKVRTLIITDSVFSIDRYHKIDIFPSLKKFIMKNTRVVLYNKDKLVADYSYYDILKTFALNATTITLDNNTPIFRYRCVYLNLQNVVHLSVLRLDALDISITASPPLKTLTVSSPIVTTLQLVGDPSGLEQIDISGLSIIDRYKIDLPDTIHPSIIKLPPHVPSYVILKVNEMKLEADMFRVPSFESITLEDIPNAFEKHVSIPNPVCIGVLSDTPQCRRTSNMMIDADELNMYAKLNGIHPTHPDALGFIKNILPSSGWAKAQYDYINALSLEDRYILQLYTYNGQDVINNYINQTPPYVIDVATIDSMRDKRINHAYRVIFNARGVHDVTIDDIHAIQPYIVNKLQSIIQSAPPLDRNIIVYRVCDALDSIYDDKSFVLTTLLPNRVYTILSSSEKSYNGLYVIEIPAGTTCLLATNTLSGKFDIVLQRGTTFEHIASKGYVSMYNTSMGKDIVSRSIIA</sequence>
<dbReference type="Pfam" id="PF03496">
    <property type="entry name" value="ADPrib_exo_Tox"/>
    <property type="match status" value="1"/>
</dbReference>
<dbReference type="AlphaFoldDB" id="A0A6C0LYD8"/>
<reference evidence="2" key="1">
    <citation type="journal article" date="2020" name="Nature">
        <title>Giant virus diversity and host interactions through global metagenomics.</title>
        <authorList>
            <person name="Schulz F."/>
            <person name="Roux S."/>
            <person name="Paez-Espino D."/>
            <person name="Jungbluth S."/>
            <person name="Walsh D.A."/>
            <person name="Denef V.J."/>
            <person name="McMahon K.D."/>
            <person name="Konstantinidis K.T."/>
            <person name="Eloe-Fadrosh E.A."/>
            <person name="Kyrpides N.C."/>
            <person name="Woyke T."/>
        </authorList>
    </citation>
    <scope>NUCLEOTIDE SEQUENCE</scope>
    <source>
        <strain evidence="2">GVMAG-S-1029409-49</strain>
    </source>
</reference>
<evidence type="ECO:0000259" key="1">
    <source>
        <dbReference type="Pfam" id="PF03496"/>
    </source>
</evidence>
<accession>A0A6C0LYD8</accession>
<organism evidence="2">
    <name type="scientific">viral metagenome</name>
    <dbReference type="NCBI Taxonomy" id="1070528"/>
    <lineage>
        <taxon>unclassified sequences</taxon>
        <taxon>metagenomes</taxon>
        <taxon>organismal metagenomes</taxon>
    </lineage>
</organism>
<feature type="domain" description="ADP ribosyltransferase" evidence="1">
    <location>
        <begin position="308"/>
        <end position="419"/>
    </location>
</feature>
<dbReference type="SUPFAM" id="SSF56399">
    <property type="entry name" value="ADP-ribosylation"/>
    <property type="match status" value="1"/>
</dbReference>
<dbReference type="Gene3D" id="3.90.176.10">
    <property type="entry name" value="Toxin ADP-ribosyltransferase, Chain A, domain 1"/>
    <property type="match status" value="1"/>
</dbReference>
<name>A0A6C0LYD8_9ZZZZ</name>
<protein>
    <recommendedName>
        <fullName evidence="1">ADP ribosyltransferase domain-containing protein</fullName>
    </recommendedName>
</protein>